<protein>
    <submittedName>
        <fullName evidence="1">ABC transporter substrate-binding protein</fullName>
    </submittedName>
</protein>
<reference evidence="1 2" key="1">
    <citation type="submission" date="2015-09" db="EMBL/GenBank/DDBJ databases">
        <title>Genome announcement of multiple Pseudomonas syringae strains.</title>
        <authorList>
            <person name="Thakur S."/>
            <person name="Wang P.W."/>
            <person name="Gong Y."/>
            <person name="Weir B.S."/>
            <person name="Guttman D.S."/>
        </authorList>
    </citation>
    <scope>NUCLEOTIDE SEQUENCE [LARGE SCALE GENOMIC DNA]</scope>
    <source>
        <strain evidence="1 2">ICMP16929</strain>
    </source>
</reference>
<sequence>MLIAAQTDGFLERPGAVGVQRDACLGKALGQCGYGFDLLVAAQHPALEFEVLKAVTLLRGFGQTHHCFWGQRFFMAEAEPVVVSLGFAAIGQVGLALIADIKQVAEHLDLIALLTFTEQGGNRHVQVLTEQIKQRGLQCGDCVNGDAQVEGLQASAA</sequence>
<dbReference type="Proteomes" id="UP000050384">
    <property type="component" value="Unassembled WGS sequence"/>
</dbReference>
<evidence type="ECO:0000313" key="2">
    <source>
        <dbReference type="Proteomes" id="UP000050384"/>
    </source>
</evidence>
<proteinExistence type="predicted"/>
<accession>A0A0P9ZVQ5</accession>
<gene>
    <name evidence="1" type="ORF">ALO94_201211</name>
</gene>
<comment type="caution">
    <text evidence="1">The sequence shown here is derived from an EMBL/GenBank/DDBJ whole genome shotgun (WGS) entry which is preliminary data.</text>
</comment>
<dbReference type="AlphaFoldDB" id="A0A0P9ZVQ5"/>
<evidence type="ECO:0000313" key="1">
    <source>
        <dbReference type="EMBL" id="KPY63971.1"/>
    </source>
</evidence>
<name>A0A0P9ZVQ5_PSESX</name>
<organism evidence="1 2">
    <name type="scientific">Pseudomonas syringae pv. spinaceae</name>
    <dbReference type="NCBI Taxonomy" id="264459"/>
    <lineage>
        <taxon>Bacteria</taxon>
        <taxon>Pseudomonadati</taxon>
        <taxon>Pseudomonadota</taxon>
        <taxon>Gammaproteobacteria</taxon>
        <taxon>Pseudomonadales</taxon>
        <taxon>Pseudomonadaceae</taxon>
        <taxon>Pseudomonas</taxon>
        <taxon>Pseudomonas syringae</taxon>
    </lineage>
</organism>
<dbReference type="EMBL" id="LJRI01001359">
    <property type="protein sequence ID" value="KPY63971.1"/>
    <property type="molecule type" value="Genomic_DNA"/>
</dbReference>